<evidence type="ECO:0000256" key="1">
    <source>
        <dbReference type="ARBA" id="ARBA00005143"/>
    </source>
</evidence>
<organism evidence="7 8">
    <name type="scientific">Nitzschia inconspicua</name>
    <dbReference type="NCBI Taxonomy" id="303405"/>
    <lineage>
        <taxon>Eukaryota</taxon>
        <taxon>Sar</taxon>
        <taxon>Stramenopiles</taxon>
        <taxon>Ochrophyta</taxon>
        <taxon>Bacillariophyta</taxon>
        <taxon>Bacillariophyceae</taxon>
        <taxon>Bacillariophycidae</taxon>
        <taxon>Bacillariales</taxon>
        <taxon>Bacillariaceae</taxon>
        <taxon>Nitzschia</taxon>
    </lineage>
</organism>
<keyword evidence="8" id="KW-1185">Reference proteome</keyword>
<dbReference type="OrthoDB" id="1905920at2759"/>
<dbReference type="Pfam" id="PF00682">
    <property type="entry name" value="HMGL-like"/>
    <property type="match status" value="1"/>
</dbReference>
<dbReference type="NCBIfam" id="NF004283">
    <property type="entry name" value="PRK05692.1"/>
    <property type="match status" value="1"/>
</dbReference>
<evidence type="ECO:0000313" key="8">
    <source>
        <dbReference type="Proteomes" id="UP000693970"/>
    </source>
</evidence>
<protein>
    <recommendedName>
        <fullName evidence="2">hydroxymethylglutaryl-CoA lyase</fullName>
        <ecNumber evidence="2">4.1.3.4</ecNumber>
    </recommendedName>
</protein>
<feature type="domain" description="Pyruvate carboxyltransferase" evidence="6">
    <location>
        <begin position="79"/>
        <end position="363"/>
    </location>
</feature>
<dbReference type="PANTHER" id="PTHR42738">
    <property type="entry name" value="HYDROXYMETHYLGLUTARYL-COA LYASE"/>
    <property type="match status" value="1"/>
</dbReference>
<comment type="pathway">
    <text evidence="1">Metabolic intermediate metabolism; (S)-3-hydroxy-3-methylglutaryl-CoA degradation; acetoacetate from (S)-3-hydroxy-3-methylglutaryl-CoA: step 1/1.</text>
</comment>
<dbReference type="FunFam" id="3.20.20.70:FF:000201">
    <property type="entry name" value="Hydroxymethylglutaryl-CoA lyase"/>
    <property type="match status" value="1"/>
</dbReference>
<reference evidence="7" key="1">
    <citation type="journal article" date="2021" name="Sci. Rep.">
        <title>Diploid genomic architecture of Nitzschia inconspicua, an elite biomass production diatom.</title>
        <authorList>
            <person name="Oliver A."/>
            <person name="Podell S."/>
            <person name="Pinowska A."/>
            <person name="Traller J.C."/>
            <person name="Smith S.R."/>
            <person name="McClure R."/>
            <person name="Beliaev A."/>
            <person name="Bohutskyi P."/>
            <person name="Hill E.A."/>
            <person name="Rabines A."/>
            <person name="Zheng H."/>
            <person name="Allen L.Z."/>
            <person name="Kuo A."/>
            <person name="Grigoriev I.V."/>
            <person name="Allen A.E."/>
            <person name="Hazlebeck D."/>
            <person name="Allen E.E."/>
        </authorList>
    </citation>
    <scope>NUCLEOTIDE SEQUENCE</scope>
    <source>
        <strain evidence="7">Hildebrandi</strain>
    </source>
</reference>
<dbReference type="InterPro" id="IPR043594">
    <property type="entry name" value="HMGL"/>
</dbReference>
<accession>A0A9K3LCF4</accession>
<evidence type="ECO:0000256" key="5">
    <source>
        <dbReference type="ARBA" id="ARBA00049877"/>
    </source>
</evidence>
<gene>
    <name evidence="7" type="ORF">IV203_034832</name>
</gene>
<dbReference type="PROSITE" id="PS50991">
    <property type="entry name" value="PYR_CT"/>
    <property type="match status" value="1"/>
</dbReference>
<dbReference type="EC" id="4.1.3.4" evidence="2"/>
<dbReference type="PANTHER" id="PTHR42738:SF7">
    <property type="entry name" value="HYDROXYMETHYLGLUTARYL-COA LYASE"/>
    <property type="match status" value="1"/>
</dbReference>
<evidence type="ECO:0000313" key="7">
    <source>
        <dbReference type="EMBL" id="KAG7359734.1"/>
    </source>
</evidence>
<dbReference type="InterPro" id="IPR000138">
    <property type="entry name" value="HMG_CoA_lyase_AS"/>
</dbReference>
<dbReference type="GO" id="GO:0046872">
    <property type="term" value="F:metal ion binding"/>
    <property type="evidence" value="ECO:0007669"/>
    <property type="project" value="UniProtKB-KW"/>
</dbReference>
<proteinExistence type="predicted"/>
<name>A0A9K3LCF4_9STRA</name>
<evidence type="ECO:0000256" key="4">
    <source>
        <dbReference type="ARBA" id="ARBA00023239"/>
    </source>
</evidence>
<dbReference type="PROSITE" id="PS01062">
    <property type="entry name" value="HMG_COA_LYASE"/>
    <property type="match status" value="1"/>
</dbReference>
<keyword evidence="4 7" id="KW-0456">Lyase</keyword>
<dbReference type="GO" id="GO:0004419">
    <property type="term" value="F:hydroxymethylglutaryl-CoA lyase activity"/>
    <property type="evidence" value="ECO:0007669"/>
    <property type="project" value="UniProtKB-EC"/>
</dbReference>
<comment type="caution">
    <text evidence="7">The sequence shown here is derived from an EMBL/GenBank/DDBJ whole genome shotgun (WGS) entry which is preliminary data.</text>
</comment>
<dbReference type="GO" id="GO:0006552">
    <property type="term" value="P:L-leucine catabolic process"/>
    <property type="evidence" value="ECO:0007669"/>
    <property type="project" value="TreeGrafter"/>
</dbReference>
<dbReference type="EMBL" id="JAGRRH010000013">
    <property type="protein sequence ID" value="KAG7359734.1"/>
    <property type="molecule type" value="Genomic_DNA"/>
</dbReference>
<dbReference type="InterPro" id="IPR000891">
    <property type="entry name" value="PYR_CT"/>
</dbReference>
<comment type="catalytic activity">
    <reaction evidence="5">
        <text>(3S)-3-hydroxy-3-methylglutaryl-CoA = acetoacetate + acetyl-CoA</text>
        <dbReference type="Rhea" id="RHEA:24404"/>
        <dbReference type="ChEBI" id="CHEBI:13705"/>
        <dbReference type="ChEBI" id="CHEBI:43074"/>
        <dbReference type="ChEBI" id="CHEBI:57288"/>
        <dbReference type="EC" id="4.1.3.4"/>
    </reaction>
</comment>
<dbReference type="GO" id="GO:0046951">
    <property type="term" value="P:ketone body biosynthetic process"/>
    <property type="evidence" value="ECO:0007669"/>
    <property type="project" value="TreeGrafter"/>
</dbReference>
<reference evidence="7" key="2">
    <citation type="submission" date="2021-04" db="EMBL/GenBank/DDBJ databases">
        <authorList>
            <person name="Podell S."/>
        </authorList>
    </citation>
    <scope>NUCLEOTIDE SEQUENCE</scope>
    <source>
        <strain evidence="7">Hildebrandi</strain>
    </source>
</reference>
<dbReference type="AlphaFoldDB" id="A0A9K3LCF4"/>
<dbReference type="CDD" id="cd07938">
    <property type="entry name" value="DRE_TIM_HMGL"/>
    <property type="match status" value="1"/>
</dbReference>
<evidence type="ECO:0000256" key="3">
    <source>
        <dbReference type="ARBA" id="ARBA00022723"/>
    </source>
</evidence>
<sequence length="394" mass="42957">MYASKTSRLVIPTIICRLSRVTVTATAHLQCCGVSKLGTRRLCSVSLINESGTEVRFMGRRTVARTFSTRQSFYPCSDIKIVEVGPRDGLQNETLLIPVEQKLQLIHRLQKAGIENLEVGAFVSPKWVPQMADSDKIVQQLGKERRLDPGTKSKYTVLVPNQRGLESALEHHQGIDEIAIIAAASESFSQRNINSTIQESMERFKDVIQHLKDFNDANDTRSPVRVRGYVSTVIACPYQGSIAPTQVAKVVELLRDLGCYEISLGDTTGVGTPGTVKNMLQEVVNVVPADQLAMHFHDTYGQSLANILVGLEQFGIHTIDSSVAGLGGCPYAEGASGNVATEDVVYMLEGMGLSTGINLPTLVEAGEYICQVLNNRRNGSKVALAYKGKENCSK</sequence>
<evidence type="ECO:0000256" key="2">
    <source>
        <dbReference type="ARBA" id="ARBA00012910"/>
    </source>
</evidence>
<evidence type="ECO:0000259" key="6">
    <source>
        <dbReference type="PROSITE" id="PS50991"/>
    </source>
</evidence>
<keyword evidence="3" id="KW-0479">Metal-binding</keyword>
<dbReference type="Proteomes" id="UP000693970">
    <property type="component" value="Unassembled WGS sequence"/>
</dbReference>